<evidence type="ECO:0000256" key="2">
    <source>
        <dbReference type="ARBA" id="ARBA00022448"/>
    </source>
</evidence>
<keyword evidence="6" id="KW-0851">Voltage-gated channel</keyword>
<feature type="transmembrane region" description="Helical" evidence="12">
    <location>
        <begin position="119"/>
        <end position="140"/>
    </location>
</feature>
<dbReference type="Pfam" id="PF00520">
    <property type="entry name" value="Ion_trans"/>
    <property type="match status" value="1"/>
</dbReference>
<dbReference type="InterPro" id="IPR005821">
    <property type="entry name" value="Ion_trans_dom"/>
</dbReference>
<dbReference type="AlphaFoldDB" id="A0A7S1F3C6"/>
<evidence type="ECO:0000256" key="8">
    <source>
        <dbReference type="ARBA" id="ARBA00022989"/>
    </source>
</evidence>
<feature type="transmembrane region" description="Helical" evidence="12">
    <location>
        <begin position="276"/>
        <end position="298"/>
    </location>
</feature>
<feature type="transmembrane region" description="Helical" evidence="12">
    <location>
        <begin position="199"/>
        <end position="220"/>
    </location>
</feature>
<feature type="transmembrane region" description="Helical" evidence="12">
    <location>
        <begin position="85"/>
        <end position="107"/>
    </location>
</feature>
<organism evidence="14">
    <name type="scientific">Noctiluca scintillans</name>
    <name type="common">Sea sparkle</name>
    <name type="synonym">Red tide dinoflagellate</name>
    <dbReference type="NCBI Taxonomy" id="2966"/>
    <lineage>
        <taxon>Eukaryota</taxon>
        <taxon>Sar</taxon>
        <taxon>Alveolata</taxon>
        <taxon>Dinophyceae</taxon>
        <taxon>Noctilucales</taxon>
        <taxon>Noctilucaceae</taxon>
        <taxon>Noctiluca</taxon>
    </lineage>
</organism>
<dbReference type="Gene3D" id="1.10.287.70">
    <property type="match status" value="1"/>
</dbReference>
<evidence type="ECO:0000256" key="4">
    <source>
        <dbReference type="ARBA" id="ARBA00022692"/>
    </source>
</evidence>
<gene>
    <name evidence="14" type="ORF">NSCI0253_LOCUS16371</name>
</gene>
<comment type="subcellular location">
    <subcellularLocation>
        <location evidence="1">Membrane</location>
        <topology evidence="1">Multi-pass membrane protein</topology>
    </subcellularLocation>
</comment>
<keyword evidence="9" id="KW-0406">Ion transport</keyword>
<keyword evidence="4 12" id="KW-0812">Transmembrane</keyword>
<proteinExistence type="predicted"/>
<keyword evidence="8 12" id="KW-1133">Transmembrane helix</keyword>
<feature type="transmembrane region" description="Helical" evidence="12">
    <location>
        <begin position="55"/>
        <end position="73"/>
    </location>
</feature>
<dbReference type="EMBL" id="HBFQ01023320">
    <property type="protein sequence ID" value="CAD8842023.1"/>
    <property type="molecule type" value="Transcribed_RNA"/>
</dbReference>
<name>A0A7S1F3C6_NOCSC</name>
<dbReference type="GO" id="GO:0001508">
    <property type="term" value="P:action potential"/>
    <property type="evidence" value="ECO:0007669"/>
    <property type="project" value="TreeGrafter"/>
</dbReference>
<keyword evidence="10 12" id="KW-0472">Membrane</keyword>
<evidence type="ECO:0000256" key="6">
    <source>
        <dbReference type="ARBA" id="ARBA00022882"/>
    </source>
</evidence>
<dbReference type="InterPro" id="IPR027359">
    <property type="entry name" value="Volt_channel_dom_sf"/>
</dbReference>
<dbReference type="PRINTS" id="PR00169">
    <property type="entry name" value="KCHANNEL"/>
</dbReference>
<dbReference type="PANTHER" id="PTHR11537:SF113">
    <property type="entry name" value="POTASSIUM VOLTAGE-GATED CHANNEL PROTEIN SHAKER"/>
    <property type="match status" value="1"/>
</dbReference>
<evidence type="ECO:0000256" key="11">
    <source>
        <dbReference type="ARBA" id="ARBA00023303"/>
    </source>
</evidence>
<protein>
    <recommendedName>
        <fullName evidence="13">Ion transport domain-containing protein</fullName>
    </recommendedName>
</protein>
<dbReference type="GO" id="GO:0008076">
    <property type="term" value="C:voltage-gated potassium channel complex"/>
    <property type="evidence" value="ECO:0007669"/>
    <property type="project" value="InterPro"/>
</dbReference>
<sequence>MSSPGAALVVVDDGLSEDEEDSSEEAVYDAPTCSSLKHFVSNALSHPESSMQAEVVQYAIVALVFASIAVSVVQTIPEWHEHWHTFFWVEMALTTVFTLELAGRFWVRKSALDFFKSRFNIIDVIAVAPTFAEVAIVTVLRDEQYFSGAANFMRLLRMVRTFRLLSRLFRVLRFAETWAREPQLLLTFTMLSRLPDSGLYVLAILLVPMVVISSTFMYLAESSSCDPGSMGALLDSGVCAGTPTFGSIPEAFWFSIITWTTVGYGDSLPSTVVGKMVGGLTATGAVLTLPIVACLFSCHVRESLILVMQERERKAAIRFKEANPALSKQRAELEERVVEFQTSLDALTEGLTGHAVRLERPPFVLLTCMKEQADALSMEAYSCVYDAFLATMRDMPVRNFGQRSSVHALFSRKEHNNAAKL</sequence>
<evidence type="ECO:0000256" key="1">
    <source>
        <dbReference type="ARBA" id="ARBA00004141"/>
    </source>
</evidence>
<evidence type="ECO:0000256" key="10">
    <source>
        <dbReference type="ARBA" id="ARBA00023136"/>
    </source>
</evidence>
<keyword evidence="5" id="KW-0631">Potassium channel</keyword>
<keyword evidence="11" id="KW-0407">Ion channel</keyword>
<keyword evidence="7" id="KW-0630">Potassium</keyword>
<dbReference type="SUPFAM" id="SSF81324">
    <property type="entry name" value="Voltage-gated potassium channels"/>
    <property type="match status" value="1"/>
</dbReference>
<keyword evidence="3" id="KW-0633">Potassium transport</keyword>
<dbReference type="GO" id="GO:0005251">
    <property type="term" value="F:delayed rectifier potassium channel activity"/>
    <property type="evidence" value="ECO:0007669"/>
    <property type="project" value="TreeGrafter"/>
</dbReference>
<evidence type="ECO:0000259" key="13">
    <source>
        <dbReference type="Pfam" id="PF00520"/>
    </source>
</evidence>
<evidence type="ECO:0000256" key="9">
    <source>
        <dbReference type="ARBA" id="ARBA00023065"/>
    </source>
</evidence>
<evidence type="ECO:0000256" key="12">
    <source>
        <dbReference type="SAM" id="Phobius"/>
    </source>
</evidence>
<evidence type="ECO:0000313" key="14">
    <source>
        <dbReference type="EMBL" id="CAD8842023.1"/>
    </source>
</evidence>
<dbReference type="PANTHER" id="PTHR11537">
    <property type="entry name" value="VOLTAGE-GATED POTASSIUM CHANNEL"/>
    <property type="match status" value="1"/>
</dbReference>
<evidence type="ECO:0000256" key="5">
    <source>
        <dbReference type="ARBA" id="ARBA00022826"/>
    </source>
</evidence>
<feature type="domain" description="Ion transport" evidence="13">
    <location>
        <begin position="55"/>
        <end position="286"/>
    </location>
</feature>
<accession>A0A7S1F3C6</accession>
<dbReference type="Gene3D" id="1.20.120.350">
    <property type="entry name" value="Voltage-gated potassium channels. Chain C"/>
    <property type="match status" value="1"/>
</dbReference>
<reference evidence="14" key="1">
    <citation type="submission" date="2021-01" db="EMBL/GenBank/DDBJ databases">
        <authorList>
            <person name="Corre E."/>
            <person name="Pelletier E."/>
            <person name="Niang G."/>
            <person name="Scheremetjew M."/>
            <person name="Finn R."/>
            <person name="Kale V."/>
            <person name="Holt S."/>
            <person name="Cochrane G."/>
            <person name="Meng A."/>
            <person name="Brown T."/>
            <person name="Cohen L."/>
        </authorList>
    </citation>
    <scope>NUCLEOTIDE SEQUENCE</scope>
</reference>
<evidence type="ECO:0000256" key="7">
    <source>
        <dbReference type="ARBA" id="ARBA00022958"/>
    </source>
</evidence>
<dbReference type="InterPro" id="IPR028325">
    <property type="entry name" value="VG_K_chnl"/>
</dbReference>
<evidence type="ECO:0000256" key="3">
    <source>
        <dbReference type="ARBA" id="ARBA00022538"/>
    </source>
</evidence>
<keyword evidence="2" id="KW-0813">Transport</keyword>